<evidence type="ECO:0000313" key="8">
    <source>
        <dbReference type="EMBL" id="RYU81278.1"/>
    </source>
</evidence>
<gene>
    <name evidence="8" type="ORF">EWM57_06795</name>
</gene>
<dbReference type="SUPFAM" id="SSF50182">
    <property type="entry name" value="Sm-like ribonucleoproteins"/>
    <property type="match status" value="1"/>
</dbReference>
<dbReference type="AlphaFoldDB" id="A0A4Q5LD38"/>
<dbReference type="SUPFAM" id="SSF82861">
    <property type="entry name" value="Mechanosensitive channel protein MscS (YggB), transmembrane region"/>
    <property type="match status" value="1"/>
</dbReference>
<evidence type="ECO:0000256" key="6">
    <source>
        <dbReference type="SAM" id="Phobius"/>
    </source>
</evidence>
<feature type="domain" description="Mechanosensitive ion channel MscS" evidence="7">
    <location>
        <begin position="107"/>
        <end position="173"/>
    </location>
</feature>
<dbReference type="Gene3D" id="2.30.30.60">
    <property type="match status" value="1"/>
</dbReference>
<feature type="transmembrane region" description="Helical" evidence="6">
    <location>
        <begin position="67"/>
        <end position="92"/>
    </location>
</feature>
<keyword evidence="9" id="KW-1185">Reference proteome</keyword>
<evidence type="ECO:0000259" key="7">
    <source>
        <dbReference type="Pfam" id="PF00924"/>
    </source>
</evidence>
<dbReference type="InterPro" id="IPR010920">
    <property type="entry name" value="LSM_dom_sf"/>
</dbReference>
<keyword evidence="4 6" id="KW-1133">Transmembrane helix</keyword>
<dbReference type="Pfam" id="PF00924">
    <property type="entry name" value="MS_channel_2nd"/>
    <property type="match status" value="1"/>
</dbReference>
<dbReference type="InterPro" id="IPR023408">
    <property type="entry name" value="MscS_beta-dom_sf"/>
</dbReference>
<dbReference type="InterPro" id="IPR045275">
    <property type="entry name" value="MscS_archaea/bacteria_type"/>
</dbReference>
<dbReference type="GO" id="GO:0016020">
    <property type="term" value="C:membrane"/>
    <property type="evidence" value="ECO:0007669"/>
    <property type="project" value="UniProtKB-SubCell"/>
</dbReference>
<comment type="subcellular location">
    <subcellularLocation>
        <location evidence="1">Membrane</location>
        <topology evidence="1">Multi-pass membrane protein</topology>
    </subcellularLocation>
</comment>
<dbReference type="Proteomes" id="UP000294155">
    <property type="component" value="Unassembled WGS sequence"/>
</dbReference>
<evidence type="ECO:0000313" key="9">
    <source>
        <dbReference type="Proteomes" id="UP000294155"/>
    </source>
</evidence>
<dbReference type="Gene3D" id="1.10.287.1260">
    <property type="match status" value="1"/>
</dbReference>
<evidence type="ECO:0000256" key="1">
    <source>
        <dbReference type="ARBA" id="ARBA00004141"/>
    </source>
</evidence>
<organism evidence="8 9">
    <name type="scientific">Hymenobacter persicinus</name>
    <dbReference type="NCBI Taxonomy" id="2025506"/>
    <lineage>
        <taxon>Bacteria</taxon>
        <taxon>Pseudomonadati</taxon>
        <taxon>Bacteroidota</taxon>
        <taxon>Cytophagia</taxon>
        <taxon>Cytophagales</taxon>
        <taxon>Hymenobacteraceae</taxon>
        <taxon>Hymenobacter</taxon>
    </lineage>
</organism>
<proteinExistence type="inferred from homology"/>
<evidence type="ECO:0000256" key="4">
    <source>
        <dbReference type="ARBA" id="ARBA00022989"/>
    </source>
</evidence>
<dbReference type="OrthoDB" id="1522493at2"/>
<dbReference type="InterPro" id="IPR006685">
    <property type="entry name" value="MscS_channel_2nd"/>
</dbReference>
<comment type="caution">
    <text evidence="8">The sequence shown here is derived from an EMBL/GenBank/DDBJ whole genome shotgun (WGS) entry which is preliminary data.</text>
</comment>
<evidence type="ECO:0000256" key="5">
    <source>
        <dbReference type="ARBA" id="ARBA00023136"/>
    </source>
</evidence>
<evidence type="ECO:0000256" key="2">
    <source>
        <dbReference type="ARBA" id="ARBA00008017"/>
    </source>
</evidence>
<keyword evidence="3 6" id="KW-0812">Transmembrane</keyword>
<keyword evidence="5 6" id="KW-0472">Membrane</keyword>
<dbReference type="RefSeq" id="WP_129920384.1">
    <property type="nucleotide sequence ID" value="NZ_SEWE01000010.1"/>
</dbReference>
<protein>
    <submittedName>
        <fullName evidence="8">Mechanosensitive ion channel</fullName>
    </submittedName>
</protein>
<dbReference type="GO" id="GO:0008381">
    <property type="term" value="F:mechanosensitive monoatomic ion channel activity"/>
    <property type="evidence" value="ECO:0007669"/>
    <property type="project" value="InterPro"/>
</dbReference>
<dbReference type="InterPro" id="IPR011014">
    <property type="entry name" value="MscS_channel_TM-2"/>
</dbReference>
<sequence>MLQDLSRVLFSYWEQFIYLLPKLFVGLIVLGLALLVATRLSALLGGKLRARSHDLLLADFLTRFSKWALLLVGVVVAMQVVGLSGMVSGVLAGAGLSAFIVGFALKDIAENFLAGVVLAFNRPFRIHDTVQVKDLLGRVEALNLRTTVIKTFDGKDIFIPNAVVLREPLTNFTLDGHIRQDFVVSVDLGDAGESQQLSDLLLRYVQANAKVENQEGHRPYVVLEKSVGSTVDLHVYFWTLAEDYRRGTLELKSELMQGIGAMLASAGYTPPKTMQ</sequence>
<dbReference type="EMBL" id="SEWE01000010">
    <property type="protein sequence ID" value="RYU81278.1"/>
    <property type="molecule type" value="Genomic_DNA"/>
</dbReference>
<accession>A0A4Q5LD38</accession>
<feature type="transmembrane region" description="Helical" evidence="6">
    <location>
        <begin position="98"/>
        <end position="120"/>
    </location>
</feature>
<evidence type="ECO:0000256" key="3">
    <source>
        <dbReference type="ARBA" id="ARBA00022692"/>
    </source>
</evidence>
<reference evidence="8 9" key="1">
    <citation type="submission" date="2019-02" db="EMBL/GenBank/DDBJ databases">
        <title>Bacterial novel species isolated from soil.</title>
        <authorList>
            <person name="Jung H.-Y."/>
        </authorList>
    </citation>
    <scope>NUCLEOTIDE SEQUENCE [LARGE SCALE GENOMIC DNA]</scope>
    <source>
        <strain evidence="8 9">1-3-3-3</strain>
    </source>
</reference>
<dbReference type="PANTHER" id="PTHR30221">
    <property type="entry name" value="SMALL-CONDUCTANCE MECHANOSENSITIVE CHANNEL"/>
    <property type="match status" value="1"/>
</dbReference>
<comment type="similarity">
    <text evidence="2">Belongs to the MscS (TC 1.A.23) family.</text>
</comment>
<name>A0A4Q5LD38_9BACT</name>
<dbReference type="PANTHER" id="PTHR30221:SF1">
    <property type="entry name" value="SMALL-CONDUCTANCE MECHANOSENSITIVE CHANNEL"/>
    <property type="match status" value="1"/>
</dbReference>
<feature type="transmembrane region" description="Helical" evidence="6">
    <location>
        <begin position="23"/>
        <end position="46"/>
    </location>
</feature>